<protein>
    <submittedName>
        <fullName evidence="1">Uncharacterized protein</fullName>
    </submittedName>
</protein>
<organism evidence="1 2">
    <name type="scientific">Coemansia aciculifera</name>
    <dbReference type="NCBI Taxonomy" id="417176"/>
    <lineage>
        <taxon>Eukaryota</taxon>
        <taxon>Fungi</taxon>
        <taxon>Fungi incertae sedis</taxon>
        <taxon>Zoopagomycota</taxon>
        <taxon>Kickxellomycotina</taxon>
        <taxon>Kickxellomycetes</taxon>
        <taxon>Kickxellales</taxon>
        <taxon>Kickxellaceae</taxon>
        <taxon>Coemansia</taxon>
    </lineage>
</organism>
<gene>
    <name evidence="1" type="ORF">IWW38_001151</name>
</gene>
<comment type="caution">
    <text evidence="1">The sequence shown here is derived from an EMBL/GenBank/DDBJ whole genome shotgun (WGS) entry which is preliminary data.</text>
</comment>
<reference evidence="1" key="1">
    <citation type="submission" date="2022-07" db="EMBL/GenBank/DDBJ databases">
        <title>Phylogenomic reconstructions and comparative analyses of Kickxellomycotina fungi.</title>
        <authorList>
            <person name="Reynolds N.K."/>
            <person name="Stajich J.E."/>
            <person name="Barry K."/>
            <person name="Grigoriev I.V."/>
            <person name="Crous P."/>
            <person name="Smith M.E."/>
        </authorList>
    </citation>
    <scope>NUCLEOTIDE SEQUENCE</scope>
    <source>
        <strain evidence="1">CBS 190363</strain>
    </source>
</reference>
<accession>A0ACC1M8S3</accession>
<sequence length="1031" mass="111433">MAGWMGLRQQIQAWNPLTQTADSTTDTDGHVYNVQLLSDSEVHTLNMNINTVDSPVLCWMQPEAKSRFAVGTETGLRVYQLANGLNEGSASSPGAAATATTTFEVSEFRAMRHAVTSLAAFPRAARQMSLVAVGNAVGEVGLQFYPCDSGDGEGSSGRDRAGLLTHTAPIYGASERASRALEFNGSHSDLLACGFDHREGRSSLIIHDITRGANVRQLLGSTTNEGVAPRHSRHPSTASSVGGGDSSTSGGVGAGGGAGVTSLCWVPGSADDILVASKRTRSSIRWYDLRTRKGTSRVLYVPISDGAGLGALETIYDLQFDPFRKVRYMAHDRRGTAHMWDIRWTTRPLHTLALGAHSTRVRFSTRRSGMVAAVGGGSNVVSVFSVNEHGEGDQSTGRLSACAFLDDSRAKDRYDEDQSALSAQPPPAGLHIWTERSATAPAGSPVVEFVWIPPAASHASHCDDQLITCSSTGLLLGRSLPAPRAVALSCRGDVAAATNWRGIYANTDAEMASLHAKVPEVYELAGSLGRQQTQGQSSAETNGPPSFSPKLFPPELASSADDVLVHMRQRALRGYGMDAGRNAQLATDAVLRDVWLWVRDADIRRNTGSYSVGYGADVSFLGVYDIMRLRRRQLAHLYTLAPNETARSGQEVAAATRLNGQRQLALAYLGWGLDGKIREQHIHTLENAREYAAAAAASFVYGDHRRSLQSLELSPASDQKLLSFMFKAKLNDAARLTSSFSSEPESAPEDMYASPHLQMIFAYLVTGCWHAVVRHMSGLPLSWRLAVALRYYDDAELMEYLVKIGCDSVRTGALDGLLVTGIAHAGRVLTQNYVDATADVQTASLLTVFDPVTTVDDPAEHWIYSYRHLLNMWRMFTTRSLFDIAHASHRAARGLSRMSEVARDIAVRPADLRCQYCHQSLPNQPPSAAVAAATGAVASAAGAPQVSAMQTRLLITYCHKCGNKLPRCIICRMTLGAPLVIDDQAAADFTQWFSWCQTCGHGGHAAHVHSWFLTHSECPVPGCDCHCERSY</sequence>
<proteinExistence type="predicted"/>
<evidence type="ECO:0000313" key="2">
    <source>
        <dbReference type="Proteomes" id="UP001139981"/>
    </source>
</evidence>
<keyword evidence="2" id="KW-1185">Reference proteome</keyword>
<name>A0ACC1M8S3_9FUNG</name>
<dbReference type="EMBL" id="JANBVB010000040">
    <property type="protein sequence ID" value="KAJ2898997.1"/>
    <property type="molecule type" value="Genomic_DNA"/>
</dbReference>
<evidence type="ECO:0000313" key="1">
    <source>
        <dbReference type="EMBL" id="KAJ2898997.1"/>
    </source>
</evidence>
<dbReference type="Proteomes" id="UP001139981">
    <property type="component" value="Unassembled WGS sequence"/>
</dbReference>